<dbReference type="AlphaFoldDB" id="A0AAV6ZDY2"/>
<sequence>MADISDPQDVHRGFLMYERSKLGTWRTFPFQELFGSYPEHTHCARPRILFCRSKPSLFHYVLFIGPQGHNQVHSRTVTLGHIHTSLPVPYSHGSQDI</sequence>
<accession>A0AAV6ZDY2</accession>
<dbReference type="Proteomes" id="UP000824782">
    <property type="component" value="Unassembled WGS sequence"/>
</dbReference>
<keyword evidence="2" id="KW-1185">Reference proteome</keyword>
<gene>
    <name evidence="1" type="ORF">GDO81_027668</name>
</gene>
<evidence type="ECO:0000313" key="1">
    <source>
        <dbReference type="EMBL" id="KAG8547722.1"/>
    </source>
</evidence>
<comment type="caution">
    <text evidence="1">The sequence shown here is derived from an EMBL/GenBank/DDBJ whole genome shotgun (WGS) entry which is preliminary data.</text>
</comment>
<organism evidence="1 2">
    <name type="scientific">Engystomops pustulosus</name>
    <name type="common">Tungara frog</name>
    <name type="synonym">Physalaemus pustulosus</name>
    <dbReference type="NCBI Taxonomy" id="76066"/>
    <lineage>
        <taxon>Eukaryota</taxon>
        <taxon>Metazoa</taxon>
        <taxon>Chordata</taxon>
        <taxon>Craniata</taxon>
        <taxon>Vertebrata</taxon>
        <taxon>Euteleostomi</taxon>
        <taxon>Amphibia</taxon>
        <taxon>Batrachia</taxon>
        <taxon>Anura</taxon>
        <taxon>Neobatrachia</taxon>
        <taxon>Hyloidea</taxon>
        <taxon>Leptodactylidae</taxon>
        <taxon>Leiuperinae</taxon>
        <taxon>Engystomops</taxon>
    </lineage>
</organism>
<dbReference type="EMBL" id="WNYA01000632">
    <property type="protein sequence ID" value="KAG8547722.1"/>
    <property type="molecule type" value="Genomic_DNA"/>
</dbReference>
<name>A0AAV6ZDY2_ENGPU</name>
<evidence type="ECO:0000313" key="2">
    <source>
        <dbReference type="Proteomes" id="UP000824782"/>
    </source>
</evidence>
<reference evidence="1" key="1">
    <citation type="thesis" date="2020" institute="ProQuest LLC" country="789 East Eisenhower Parkway, Ann Arbor, MI, USA">
        <title>Comparative Genomics and Chromosome Evolution.</title>
        <authorList>
            <person name="Mudd A.B."/>
        </authorList>
    </citation>
    <scope>NUCLEOTIDE SEQUENCE</scope>
    <source>
        <strain evidence="1">237g6f4</strain>
        <tissue evidence="1">Blood</tissue>
    </source>
</reference>
<proteinExistence type="predicted"/>
<protein>
    <submittedName>
        <fullName evidence="1">Uncharacterized protein</fullName>
    </submittedName>
</protein>